<proteinExistence type="inferred from homology"/>
<dbReference type="PANTHER" id="PTHR22604">
    <property type="entry name" value="OXIDOREDUCTASES"/>
    <property type="match status" value="1"/>
</dbReference>
<dbReference type="STRING" id="1447883.A0A2B7XCF5"/>
<dbReference type="GO" id="GO:0000166">
    <property type="term" value="F:nucleotide binding"/>
    <property type="evidence" value="ECO:0007669"/>
    <property type="project" value="InterPro"/>
</dbReference>
<keyword evidence="2" id="KW-0560">Oxidoreductase</keyword>
<evidence type="ECO:0000256" key="5">
    <source>
        <dbReference type="ARBA" id="ARBA00049233"/>
    </source>
</evidence>
<gene>
    <name evidence="8" type="ORF">AJ80_08172</name>
</gene>
<dbReference type="Gene3D" id="3.30.360.10">
    <property type="entry name" value="Dihydrodipicolinate Reductase, domain 2"/>
    <property type="match status" value="1"/>
</dbReference>
<keyword evidence="9" id="KW-1185">Reference proteome</keyword>
<evidence type="ECO:0000259" key="6">
    <source>
        <dbReference type="Pfam" id="PF01408"/>
    </source>
</evidence>
<evidence type="ECO:0000259" key="7">
    <source>
        <dbReference type="Pfam" id="PF22725"/>
    </source>
</evidence>
<evidence type="ECO:0000313" key="8">
    <source>
        <dbReference type="EMBL" id="PGH06338.1"/>
    </source>
</evidence>
<dbReference type="SUPFAM" id="SSF55347">
    <property type="entry name" value="Glyceraldehyde-3-phosphate dehydrogenase-like, C-terminal domain"/>
    <property type="match status" value="1"/>
</dbReference>
<dbReference type="Gene3D" id="3.40.50.720">
    <property type="entry name" value="NAD(P)-binding Rossmann-like Domain"/>
    <property type="match status" value="1"/>
</dbReference>
<evidence type="ECO:0000256" key="4">
    <source>
        <dbReference type="ARBA" id="ARBA00042988"/>
    </source>
</evidence>
<comment type="similarity">
    <text evidence="1">Belongs to the Gfo/Idh/MocA family.</text>
</comment>
<dbReference type="SUPFAM" id="SSF51735">
    <property type="entry name" value="NAD(P)-binding Rossmann-fold domains"/>
    <property type="match status" value="1"/>
</dbReference>
<dbReference type="InterPro" id="IPR036291">
    <property type="entry name" value="NAD(P)-bd_dom_sf"/>
</dbReference>
<sequence length="391" mass="43536">MATKQPHNVRWGFMATGWIVEVFTHDMLIDPSLRGADDILHTIVAVASSTSKVKAEKFIAGNNIPSPCAAYGTYDELVKDPNVDIIYVASPHSHHFQHAMLALEAGKNVLCEKALTVNAKQAKILIETARKKNVFFMEAVWTRYFPLCIQIRNLVKNNEIGEVLRVSADTSVGKADAENAWDVKHRMVNKDLAGGALLDLGIYSITWVFQILYNTLPPAERKPPSAIASQMVHYPLTGADESTSMLIEFPKSTPSGKFKSQGIALTNLRVAVDPDEKWSAGPSIRIQGTKGEIQVYGYPYMPTKYKLIPRKVEGQPDPEIKEVVAEFPGNGRGMYWEADEAARCVRDGKLESDGMPWEESLVILELMDEVRRQGGLTYPEKIESTEYPLEI</sequence>
<dbReference type="EC" id="1.1.1.179" evidence="3"/>
<dbReference type="Proteomes" id="UP000224634">
    <property type="component" value="Unassembled WGS sequence"/>
</dbReference>
<dbReference type="AlphaFoldDB" id="A0A2B7XCF5"/>
<accession>A0A2B7XCF5</accession>
<name>A0A2B7XCF5_POLH7</name>
<evidence type="ECO:0000256" key="2">
    <source>
        <dbReference type="ARBA" id="ARBA00023002"/>
    </source>
</evidence>
<dbReference type="PANTHER" id="PTHR22604:SF115">
    <property type="entry name" value="DIHYDRODIOL DEHYDROGENASE, PUTATIVE (AFU_ORTHOLOGUE AFUA_1G07520)-RELATED"/>
    <property type="match status" value="1"/>
</dbReference>
<feature type="domain" description="Gfo/Idh/MocA-like oxidoreductase N-terminal" evidence="6">
    <location>
        <begin position="42"/>
        <end position="137"/>
    </location>
</feature>
<dbReference type="Pfam" id="PF01408">
    <property type="entry name" value="GFO_IDH_MocA"/>
    <property type="match status" value="1"/>
</dbReference>
<dbReference type="OrthoDB" id="2129491at2759"/>
<organism evidence="8 9">
    <name type="scientific">Polytolypa hystricis (strain UAMH7299)</name>
    <dbReference type="NCBI Taxonomy" id="1447883"/>
    <lineage>
        <taxon>Eukaryota</taxon>
        <taxon>Fungi</taxon>
        <taxon>Dikarya</taxon>
        <taxon>Ascomycota</taxon>
        <taxon>Pezizomycotina</taxon>
        <taxon>Eurotiomycetes</taxon>
        <taxon>Eurotiomycetidae</taxon>
        <taxon>Onygenales</taxon>
        <taxon>Onygenales incertae sedis</taxon>
        <taxon>Polytolypa</taxon>
    </lineage>
</organism>
<dbReference type="InterPro" id="IPR000683">
    <property type="entry name" value="Gfo/Idh/MocA-like_OxRdtase_N"/>
</dbReference>
<comment type="catalytic activity">
    <reaction evidence="5">
        <text>D-xylose + NADP(+) = D-xylono-1,5-lactone + NADPH + H(+)</text>
        <dbReference type="Rhea" id="RHEA:22000"/>
        <dbReference type="ChEBI" id="CHEBI:15378"/>
        <dbReference type="ChEBI" id="CHEBI:15867"/>
        <dbReference type="ChEBI" id="CHEBI:53455"/>
        <dbReference type="ChEBI" id="CHEBI:57783"/>
        <dbReference type="ChEBI" id="CHEBI:58349"/>
        <dbReference type="EC" id="1.1.1.179"/>
    </reaction>
</comment>
<protein>
    <recommendedName>
        <fullName evidence="3">D-xylose 1-dehydrogenase (NADP(+), D-xylono-1,5-lactone-forming)</fullName>
        <ecNumber evidence="3">1.1.1.179</ecNumber>
    </recommendedName>
    <alternativeName>
        <fullName evidence="4">D-xylose-NADP dehydrogenase</fullName>
    </alternativeName>
</protein>
<comment type="caution">
    <text evidence="8">The sequence shown here is derived from an EMBL/GenBank/DDBJ whole genome shotgun (WGS) entry which is preliminary data.</text>
</comment>
<dbReference type="EMBL" id="PDNA01000179">
    <property type="protein sequence ID" value="PGH06338.1"/>
    <property type="molecule type" value="Genomic_DNA"/>
</dbReference>
<feature type="domain" description="GFO/IDH/MocA-like oxidoreductase" evidence="7">
    <location>
        <begin position="150"/>
        <end position="293"/>
    </location>
</feature>
<dbReference type="GO" id="GO:0047837">
    <property type="term" value="F:D-xylose 1-dehydrogenase (NADP+) activity"/>
    <property type="evidence" value="ECO:0007669"/>
    <property type="project" value="UniProtKB-EC"/>
</dbReference>
<evidence type="ECO:0000256" key="3">
    <source>
        <dbReference type="ARBA" id="ARBA00038984"/>
    </source>
</evidence>
<dbReference type="InterPro" id="IPR055170">
    <property type="entry name" value="GFO_IDH_MocA-like_dom"/>
</dbReference>
<evidence type="ECO:0000256" key="1">
    <source>
        <dbReference type="ARBA" id="ARBA00010928"/>
    </source>
</evidence>
<reference evidence="8 9" key="1">
    <citation type="submission" date="2017-10" db="EMBL/GenBank/DDBJ databases">
        <title>Comparative genomics in systemic dimorphic fungi from Ajellomycetaceae.</title>
        <authorList>
            <person name="Munoz J.F."/>
            <person name="Mcewen J.G."/>
            <person name="Clay O.K."/>
            <person name="Cuomo C.A."/>
        </authorList>
    </citation>
    <scope>NUCLEOTIDE SEQUENCE [LARGE SCALE GENOMIC DNA]</scope>
    <source>
        <strain evidence="8 9">UAMH7299</strain>
    </source>
</reference>
<dbReference type="InterPro" id="IPR050984">
    <property type="entry name" value="Gfo/Idh/MocA_domain"/>
</dbReference>
<evidence type="ECO:0000313" key="9">
    <source>
        <dbReference type="Proteomes" id="UP000224634"/>
    </source>
</evidence>
<dbReference type="Pfam" id="PF22725">
    <property type="entry name" value="GFO_IDH_MocA_C3"/>
    <property type="match status" value="1"/>
</dbReference>